<evidence type="ECO:0000256" key="1">
    <source>
        <dbReference type="SAM" id="MobiDB-lite"/>
    </source>
</evidence>
<accession>A0AAD9EXS0</accession>
<feature type="region of interest" description="Disordered" evidence="1">
    <location>
        <begin position="62"/>
        <end position="87"/>
    </location>
</feature>
<proteinExistence type="predicted"/>
<reference evidence="2" key="1">
    <citation type="submission" date="2023-04" db="EMBL/GenBank/DDBJ databases">
        <title>Chromosome-level genome of Chaenocephalus aceratus.</title>
        <authorList>
            <person name="Park H."/>
        </authorList>
    </citation>
    <scope>NUCLEOTIDE SEQUENCE</scope>
    <source>
        <strain evidence="2">DE</strain>
        <tissue evidence="2">Muscle</tissue>
    </source>
</reference>
<evidence type="ECO:0000313" key="2">
    <source>
        <dbReference type="EMBL" id="KAK1882094.1"/>
    </source>
</evidence>
<keyword evidence="3" id="KW-1185">Reference proteome</keyword>
<gene>
    <name evidence="2" type="ORF">KUDE01_025256</name>
</gene>
<organism evidence="2 3">
    <name type="scientific">Dissostichus eleginoides</name>
    <name type="common">Patagonian toothfish</name>
    <name type="synonym">Dissostichus amissus</name>
    <dbReference type="NCBI Taxonomy" id="100907"/>
    <lineage>
        <taxon>Eukaryota</taxon>
        <taxon>Metazoa</taxon>
        <taxon>Chordata</taxon>
        <taxon>Craniata</taxon>
        <taxon>Vertebrata</taxon>
        <taxon>Euteleostomi</taxon>
        <taxon>Actinopterygii</taxon>
        <taxon>Neopterygii</taxon>
        <taxon>Teleostei</taxon>
        <taxon>Neoteleostei</taxon>
        <taxon>Acanthomorphata</taxon>
        <taxon>Eupercaria</taxon>
        <taxon>Perciformes</taxon>
        <taxon>Notothenioidei</taxon>
        <taxon>Nototheniidae</taxon>
        <taxon>Dissostichus</taxon>
    </lineage>
</organism>
<feature type="non-terminal residue" evidence="2">
    <location>
        <position position="1"/>
    </location>
</feature>
<comment type="caution">
    <text evidence="2">The sequence shown here is derived from an EMBL/GenBank/DDBJ whole genome shotgun (WGS) entry which is preliminary data.</text>
</comment>
<name>A0AAD9EXS0_DISEL</name>
<feature type="compositionally biased region" description="Acidic residues" evidence="1">
    <location>
        <begin position="78"/>
        <end position="87"/>
    </location>
</feature>
<dbReference type="EMBL" id="JASDAP010000024">
    <property type="protein sequence ID" value="KAK1882094.1"/>
    <property type="molecule type" value="Genomic_DNA"/>
</dbReference>
<dbReference type="AlphaFoldDB" id="A0AAD9EXS0"/>
<dbReference type="Proteomes" id="UP001228049">
    <property type="component" value="Unassembled WGS sequence"/>
</dbReference>
<evidence type="ECO:0000313" key="3">
    <source>
        <dbReference type="Proteomes" id="UP001228049"/>
    </source>
</evidence>
<sequence length="87" mass="9458">EERDMSQRFLCPGHTHLSSHSATLRASNSARTNTVEGLRSCHAAVSLRYNLSILGDGAKVGLDSEGQPEFCSSRWTRDEEEEGGHGA</sequence>
<feature type="non-terminal residue" evidence="2">
    <location>
        <position position="87"/>
    </location>
</feature>
<protein>
    <submittedName>
        <fullName evidence="2">Aquaporin</fullName>
    </submittedName>
</protein>